<feature type="domain" description="DUF4767" evidence="4">
    <location>
        <begin position="108"/>
        <end position="227"/>
    </location>
</feature>
<feature type="transmembrane region" description="Helical" evidence="2">
    <location>
        <begin position="49"/>
        <end position="70"/>
    </location>
</feature>
<evidence type="ECO:0000256" key="1">
    <source>
        <dbReference type="SAM" id="MobiDB-lite"/>
    </source>
</evidence>
<protein>
    <recommendedName>
        <fullName evidence="7">Zinc-ribbon domain-containing protein</fullName>
    </recommendedName>
</protein>
<name>A0A0R2I9R9_9LACO</name>
<reference evidence="5 6" key="1">
    <citation type="journal article" date="2015" name="Genome Announc.">
        <title>Expanding the biotechnology potential of lactobacilli through comparative genomics of 213 strains and associated genera.</title>
        <authorList>
            <person name="Sun Z."/>
            <person name="Harris H.M."/>
            <person name="McCann A."/>
            <person name="Guo C."/>
            <person name="Argimon S."/>
            <person name="Zhang W."/>
            <person name="Yang X."/>
            <person name="Jeffery I.B."/>
            <person name="Cooney J.C."/>
            <person name="Kagawa T.F."/>
            <person name="Liu W."/>
            <person name="Song Y."/>
            <person name="Salvetti E."/>
            <person name="Wrobel A."/>
            <person name="Rasinkangas P."/>
            <person name="Parkhill J."/>
            <person name="Rea M.C."/>
            <person name="O'Sullivan O."/>
            <person name="Ritari J."/>
            <person name="Douillard F.P."/>
            <person name="Paul Ross R."/>
            <person name="Yang R."/>
            <person name="Briner A.E."/>
            <person name="Felis G.E."/>
            <person name="de Vos W.M."/>
            <person name="Barrangou R."/>
            <person name="Klaenhammer T.R."/>
            <person name="Caufield P.W."/>
            <person name="Cui Y."/>
            <person name="Zhang H."/>
            <person name="O'Toole P.W."/>
        </authorList>
    </citation>
    <scope>NUCLEOTIDE SEQUENCE [LARGE SCALE GENOMIC DNA]</scope>
    <source>
        <strain evidence="5 6">DSM 17896</strain>
    </source>
</reference>
<keyword evidence="2" id="KW-0472">Membrane</keyword>
<keyword evidence="2" id="KW-0812">Transmembrane</keyword>
<evidence type="ECO:0000259" key="4">
    <source>
        <dbReference type="Pfam" id="PF15983"/>
    </source>
</evidence>
<evidence type="ECO:0000256" key="2">
    <source>
        <dbReference type="SAM" id="Phobius"/>
    </source>
</evidence>
<keyword evidence="6" id="KW-1185">Reference proteome</keyword>
<dbReference type="Proteomes" id="UP000050934">
    <property type="component" value="Unassembled WGS sequence"/>
</dbReference>
<sequence length="231" mass="25730">MKTKFCPNCGKEIDINALKCPNCGYVFNSSQTQMQQQFSPKQPRKSSKAFLYIIGCLLVLLIGLGGYALYNNQSPSNNQSQSSHASSNNNNNNNSESSSSSYRDNINWDSDKASSFDDQFQNWASKMHQSYTSGSTTFDGVSYPEDFSKKKFIINGNDATVSMAGSNKQTDYKVVEIRYDSDQGYLYLFAFQNGTPIVLFTESGNASDNSVSFKTTANRELRKLFSNFSAN</sequence>
<evidence type="ECO:0000313" key="5">
    <source>
        <dbReference type="EMBL" id="KRN58839.1"/>
    </source>
</evidence>
<dbReference type="AlphaFoldDB" id="A0A0R2I9R9"/>
<feature type="domain" description="Putative zinc-ribbon" evidence="3">
    <location>
        <begin position="6"/>
        <end position="27"/>
    </location>
</feature>
<dbReference type="EMBL" id="JQBW01000009">
    <property type="protein sequence ID" value="KRN58839.1"/>
    <property type="molecule type" value="Genomic_DNA"/>
</dbReference>
<dbReference type="OrthoDB" id="2149782at2"/>
<dbReference type="STRING" id="396268.IV45_GL000466"/>
<evidence type="ECO:0000259" key="3">
    <source>
        <dbReference type="Pfam" id="PF13248"/>
    </source>
</evidence>
<dbReference type="InterPro" id="IPR059113">
    <property type="entry name" value="Znf_ribbon"/>
</dbReference>
<evidence type="ECO:0008006" key="7">
    <source>
        <dbReference type="Google" id="ProtNLM"/>
    </source>
</evidence>
<keyword evidence="2" id="KW-1133">Transmembrane helix</keyword>
<proteinExistence type="predicted"/>
<dbReference type="InterPro" id="IPR031927">
    <property type="entry name" value="DUF4767"/>
</dbReference>
<dbReference type="RefSeq" id="WP_057741077.1">
    <property type="nucleotide sequence ID" value="NZ_JQBW01000009.1"/>
</dbReference>
<dbReference type="Pfam" id="PF15983">
    <property type="entry name" value="DUF4767"/>
    <property type="match status" value="1"/>
</dbReference>
<feature type="region of interest" description="Disordered" evidence="1">
    <location>
        <begin position="75"/>
        <end position="104"/>
    </location>
</feature>
<evidence type="ECO:0000313" key="6">
    <source>
        <dbReference type="Proteomes" id="UP000050934"/>
    </source>
</evidence>
<dbReference type="Pfam" id="PF13248">
    <property type="entry name" value="Zn_ribbon_3"/>
    <property type="match status" value="1"/>
</dbReference>
<dbReference type="PATRIC" id="fig|396268.3.peg.473"/>
<comment type="caution">
    <text evidence="5">The sequence shown here is derived from an EMBL/GenBank/DDBJ whole genome shotgun (WGS) entry which is preliminary data.</text>
</comment>
<organism evidence="5 6">
    <name type="scientific">Limosilactobacillus secaliphilus</name>
    <dbReference type="NCBI Taxonomy" id="396268"/>
    <lineage>
        <taxon>Bacteria</taxon>
        <taxon>Bacillati</taxon>
        <taxon>Bacillota</taxon>
        <taxon>Bacilli</taxon>
        <taxon>Lactobacillales</taxon>
        <taxon>Lactobacillaceae</taxon>
        <taxon>Limosilactobacillus</taxon>
    </lineage>
</organism>
<accession>A0A0R2I9R9</accession>
<gene>
    <name evidence="5" type="ORF">IV45_GL000466</name>
</gene>